<accession>A0A1H6LG57</accession>
<dbReference type="KEGG" id="agl:PYTT_1097"/>
<dbReference type="EMBL" id="LT629973">
    <property type="protein sequence ID" value="SEH83517.1"/>
    <property type="molecule type" value="Genomic_DNA"/>
</dbReference>
<sequence>MKKIFANEELEYHLANLNIDLLPLIARCSIWAPKELHESCLTKNGCAAKSPMIRRKRSNEKRGSTDIGGFRLDDNTYPNSQMKQCLKRYYGLDAEGYETCHIWNGTCYDARYHTAYANLVLLPRAIASLSDHNLLIQQTLRYRSFELYQWKPDEEKIPLKPNGYPKEWRDLPTIFSKSANKYTPSLNNHSCDISIGLLAREHLTQFFNKQRTPIHLLNSLLKPGSLAQQFSGHSRTLPVLSEIRSPKERFYANPLEINGKYYYLTNDWYEHQRNALIKWLRKLGYDI</sequence>
<protein>
    <submittedName>
        <fullName evidence="1">Uncharacterized protein</fullName>
    </submittedName>
</protein>
<evidence type="ECO:0000313" key="1">
    <source>
        <dbReference type="EMBL" id="SEH83517.1"/>
    </source>
</evidence>
<gene>
    <name evidence="1" type="ORF">PYTT_1097</name>
</gene>
<keyword evidence="2" id="KW-1185">Reference proteome</keyword>
<proteinExistence type="predicted"/>
<reference evidence="2" key="1">
    <citation type="submission" date="2016-09" db="EMBL/GenBank/DDBJ databases">
        <authorList>
            <person name="Koehorst J."/>
        </authorList>
    </citation>
    <scope>NUCLEOTIDE SEQUENCE [LARGE SCALE GENOMIC DNA]</scope>
</reference>
<dbReference type="Proteomes" id="UP000176204">
    <property type="component" value="Chromosome I"/>
</dbReference>
<dbReference type="OrthoDB" id="8017698at2"/>
<dbReference type="RefSeq" id="WP_141675746.1">
    <property type="nucleotide sequence ID" value="NZ_LIGX01000017.1"/>
</dbReference>
<organism evidence="1 2">
    <name type="scientific">Akkermansia glycaniphila</name>
    <dbReference type="NCBI Taxonomy" id="1679444"/>
    <lineage>
        <taxon>Bacteria</taxon>
        <taxon>Pseudomonadati</taxon>
        <taxon>Verrucomicrobiota</taxon>
        <taxon>Verrucomicrobiia</taxon>
        <taxon>Verrucomicrobiales</taxon>
        <taxon>Akkermansiaceae</taxon>
        <taxon>Akkermansia</taxon>
    </lineage>
</organism>
<dbReference type="AlphaFoldDB" id="A0A1H6LG57"/>
<evidence type="ECO:0000313" key="2">
    <source>
        <dbReference type="Proteomes" id="UP000176204"/>
    </source>
</evidence>
<name>A0A1H6LG57_9BACT</name>